<proteinExistence type="inferred from homology"/>
<evidence type="ECO:0000256" key="2">
    <source>
        <dbReference type="ARBA" id="ARBA00004477"/>
    </source>
</evidence>
<feature type="transmembrane region" description="Helical" evidence="19">
    <location>
        <begin position="98"/>
        <end position="120"/>
    </location>
</feature>
<dbReference type="Pfam" id="PF00953">
    <property type="entry name" value="Glycos_transf_4"/>
    <property type="match status" value="1"/>
</dbReference>
<keyword evidence="8 20" id="KW-0808">Transferase</keyword>
<comment type="subcellular location">
    <subcellularLocation>
        <location evidence="2">Endoplasmic reticulum membrane</location>
        <topology evidence="2">Multi-pass membrane protein</topology>
    </subcellularLocation>
</comment>
<feature type="transmembrane region" description="Helical" evidence="19">
    <location>
        <begin position="393"/>
        <end position="410"/>
    </location>
</feature>
<comment type="function">
    <text evidence="17">UDP-N-acetylglucosamine--dolichyl-phosphate N-acetylglucosaminephosphotransferase that operates in the biosynthetic pathway of dolichol-linked oligosaccharides, the glycan precursors employed in protein asparagine (N)-glycosylation. The assembly of dolichol-linked oligosaccharides begins on the cytosolic side of the endoplasmic reticulum membrane and finishes in its lumen. The sequential addition of sugars to dolichol pyrophosphate produces dolichol-linked oligosaccharides containing fourteen sugars, including two GlcNAcs, nine mannoses and three glucoses. Once assembled, the oligosaccharide is transferred from the lipid to nascent proteins by oligosaccharyltransferases. Catalyzes the initial step of dolichol-linked oligosaccharide biosynthesis, transfering GlcNAc-1-P from cytosolic UDP-GlcNAc onto the carrier lipid dolichyl phosphate (P-dolichol), yielding GlcNAc-P-P-dolichol embedded in the cytoplasmic leaflet of the endoplasmic reticulum membrane.</text>
</comment>
<comment type="catalytic activity">
    <reaction evidence="18">
        <text>a di-trans,poly-cis-dolichyl phosphate + UDP-N-acetyl-alpha-D-glucosamine = an N-acetyl-alpha-D-glucosaminyl-diphospho-di-trans,poly-cis-dolichol + UMP</text>
        <dbReference type="Rhea" id="RHEA:13289"/>
        <dbReference type="Rhea" id="RHEA-COMP:19498"/>
        <dbReference type="Rhea" id="RHEA-COMP:19507"/>
        <dbReference type="ChEBI" id="CHEBI:57683"/>
        <dbReference type="ChEBI" id="CHEBI:57705"/>
        <dbReference type="ChEBI" id="CHEBI:57865"/>
        <dbReference type="ChEBI" id="CHEBI:58427"/>
        <dbReference type="EC" id="2.7.8.15"/>
    </reaction>
    <physiologicalReaction direction="left-to-right" evidence="18">
        <dbReference type="Rhea" id="RHEA:13290"/>
    </physiologicalReaction>
</comment>
<dbReference type="InterPro" id="IPR000715">
    <property type="entry name" value="Glycosyl_transferase_4"/>
</dbReference>
<dbReference type="Proteomes" id="UP000693970">
    <property type="component" value="Unassembled WGS sequence"/>
</dbReference>
<keyword evidence="7" id="KW-0328">Glycosyltransferase</keyword>
<evidence type="ECO:0000256" key="16">
    <source>
        <dbReference type="ARBA" id="ARBA00033238"/>
    </source>
</evidence>
<reference evidence="20" key="1">
    <citation type="journal article" date="2021" name="Sci. Rep.">
        <title>Diploid genomic architecture of Nitzschia inconspicua, an elite biomass production diatom.</title>
        <authorList>
            <person name="Oliver A."/>
            <person name="Podell S."/>
            <person name="Pinowska A."/>
            <person name="Traller J.C."/>
            <person name="Smith S.R."/>
            <person name="McClure R."/>
            <person name="Beliaev A."/>
            <person name="Bohutskyi P."/>
            <person name="Hill E.A."/>
            <person name="Rabines A."/>
            <person name="Zheng H."/>
            <person name="Allen L.Z."/>
            <person name="Kuo A."/>
            <person name="Grigoriev I.V."/>
            <person name="Allen A.E."/>
            <person name="Hazlebeck D."/>
            <person name="Allen E.E."/>
        </authorList>
    </citation>
    <scope>NUCLEOTIDE SEQUENCE</scope>
    <source>
        <strain evidence="20">Hildebrandi</strain>
    </source>
</reference>
<dbReference type="EC" id="2.7.8.15" evidence="5"/>
<keyword evidence="10" id="KW-0479">Metal-binding</keyword>
<dbReference type="GO" id="GO:0046872">
    <property type="term" value="F:metal ion binding"/>
    <property type="evidence" value="ECO:0007669"/>
    <property type="project" value="UniProtKB-KW"/>
</dbReference>
<evidence type="ECO:0000256" key="10">
    <source>
        <dbReference type="ARBA" id="ARBA00022723"/>
    </source>
</evidence>
<feature type="transmembrane region" description="Helical" evidence="19">
    <location>
        <begin position="157"/>
        <end position="181"/>
    </location>
</feature>
<comment type="pathway">
    <text evidence="3">Protein modification; protein glycosylation.</text>
</comment>
<dbReference type="EMBL" id="JAGRRH010000007">
    <property type="protein sequence ID" value="KAG7365764.1"/>
    <property type="molecule type" value="Genomic_DNA"/>
</dbReference>
<evidence type="ECO:0000313" key="20">
    <source>
        <dbReference type="EMBL" id="KAG7365764.1"/>
    </source>
</evidence>
<dbReference type="GO" id="GO:0005789">
    <property type="term" value="C:endoplasmic reticulum membrane"/>
    <property type="evidence" value="ECO:0007669"/>
    <property type="project" value="UniProtKB-SubCell"/>
</dbReference>
<accession>A0A9K3LNG2</accession>
<feature type="transmembrane region" description="Helical" evidence="19">
    <location>
        <begin position="48"/>
        <end position="66"/>
    </location>
</feature>
<dbReference type="GO" id="GO:0006488">
    <property type="term" value="P:dolichol-linked oligosaccharide biosynthetic process"/>
    <property type="evidence" value="ECO:0007669"/>
    <property type="project" value="InterPro"/>
</dbReference>
<evidence type="ECO:0000256" key="7">
    <source>
        <dbReference type="ARBA" id="ARBA00022676"/>
    </source>
</evidence>
<reference evidence="20" key="2">
    <citation type="submission" date="2021-04" db="EMBL/GenBank/DDBJ databases">
        <authorList>
            <person name="Podell S."/>
        </authorList>
    </citation>
    <scope>NUCLEOTIDE SEQUENCE</scope>
    <source>
        <strain evidence="20">Hildebrandi</strain>
    </source>
</reference>
<comment type="caution">
    <text evidence="20">The sequence shown here is derived from an EMBL/GenBank/DDBJ whole genome shotgun (WGS) entry which is preliminary data.</text>
</comment>
<evidence type="ECO:0000256" key="8">
    <source>
        <dbReference type="ARBA" id="ARBA00022679"/>
    </source>
</evidence>
<evidence type="ECO:0000256" key="1">
    <source>
        <dbReference type="ARBA" id="ARBA00001946"/>
    </source>
</evidence>
<feature type="transmembrane region" description="Helical" evidence="19">
    <location>
        <begin position="219"/>
        <end position="240"/>
    </location>
</feature>
<feature type="transmembrane region" description="Helical" evidence="19">
    <location>
        <begin position="276"/>
        <end position="294"/>
    </location>
</feature>
<evidence type="ECO:0000256" key="15">
    <source>
        <dbReference type="ARBA" id="ARBA00029567"/>
    </source>
</evidence>
<keyword evidence="21" id="KW-1185">Reference proteome</keyword>
<gene>
    <name evidence="20" type="ORF">IV203_028434</name>
</gene>
<comment type="cofactor">
    <cofactor evidence="1">
        <name>Mg(2+)</name>
        <dbReference type="ChEBI" id="CHEBI:18420"/>
    </cofactor>
</comment>
<dbReference type="GO" id="GO:0016757">
    <property type="term" value="F:glycosyltransferase activity"/>
    <property type="evidence" value="ECO:0007669"/>
    <property type="project" value="UniProtKB-KW"/>
</dbReference>
<dbReference type="PANTHER" id="PTHR10571:SF0">
    <property type="entry name" value="UDP-N-ACETYLGLUCOSAMINE--DOLICHYL-PHOSPHATE N-ACETYLGLUCOSAMINEPHOSPHOTRANSFERASE"/>
    <property type="match status" value="1"/>
</dbReference>
<evidence type="ECO:0000256" key="12">
    <source>
        <dbReference type="ARBA" id="ARBA00022842"/>
    </source>
</evidence>
<sequence>MTSWLDYGFAAVPLGIPLWMICQECCCYTVNSNHHHDNNTAASTKTQLMAYVVLAVSAFLMTNSLVPHIQQYTLRKGICGKDLGKRGTDRAEIPIPEALGIAPGTVFLVCLILCLVGYATQHPVKMLDVNSALLSICFMLFLGFTDDVLDWPWRYKLVLPTVASLPLLCCYNGSTSIVVPIPLRWMLVQDSQLTILGEIASQVIGIDVATNGTTVDLGILYLVYMGLLAVFCTNAINIYAGINGLEAGQSYVIGCAILVHNLTEIASRSSTQENHLFSSMIVLIFVGATLGLLRHNWYPATVFVGDTYCYFAGMTFAVVGILGHFSKTLLLFFIPQVLNFVWSTPQLFKVVPCPRHRLPAFNPKTTLMEPSTFDCASDQYRWLKRLYRLPSDVTTIPNMTIINLTLYLLGPMSEKTLCVTLLAFQILCCSFGFVMRYYVAQFFF</sequence>
<keyword evidence="13 19" id="KW-1133">Transmembrane helix</keyword>
<feature type="transmembrane region" description="Helical" evidence="19">
    <location>
        <begin position="300"/>
        <end position="322"/>
    </location>
</feature>
<keyword evidence="11" id="KW-0256">Endoplasmic reticulum</keyword>
<evidence type="ECO:0000256" key="13">
    <source>
        <dbReference type="ARBA" id="ARBA00022989"/>
    </source>
</evidence>
<dbReference type="InterPro" id="IPR033895">
    <property type="entry name" value="GPT"/>
</dbReference>
<dbReference type="PANTHER" id="PTHR10571">
    <property type="entry name" value="UDP-N-ACETYLGLUCOSAMINE--DOLICHYL-PHOSPHATE N-ACETYLGLUCOSAMINEPHOSPHOTRANSFERASE"/>
    <property type="match status" value="1"/>
</dbReference>
<keyword evidence="9 19" id="KW-0812">Transmembrane</keyword>
<dbReference type="GO" id="GO:0003975">
    <property type="term" value="F:UDP-N-acetylglucosamine-dolichyl-phosphate N-acetylglucosaminephosphotransferase activity"/>
    <property type="evidence" value="ECO:0007669"/>
    <property type="project" value="UniProtKB-EC"/>
</dbReference>
<evidence type="ECO:0000256" key="11">
    <source>
        <dbReference type="ARBA" id="ARBA00022824"/>
    </source>
</evidence>
<dbReference type="CDD" id="cd06855">
    <property type="entry name" value="GT_GPT_euk"/>
    <property type="match status" value="1"/>
</dbReference>
<evidence type="ECO:0000256" key="4">
    <source>
        <dbReference type="ARBA" id="ARBA00009317"/>
    </source>
</evidence>
<evidence type="ECO:0000256" key="5">
    <source>
        <dbReference type="ARBA" id="ARBA00013225"/>
    </source>
</evidence>
<keyword evidence="14 19" id="KW-0472">Membrane</keyword>
<comment type="similarity">
    <text evidence="4">Belongs to the glycosyltransferase 4 family.</text>
</comment>
<name>A0A9K3LNG2_9STRA</name>
<feature type="transmembrane region" description="Helical" evidence="19">
    <location>
        <begin position="417"/>
        <end position="439"/>
    </location>
</feature>
<evidence type="ECO:0000313" key="21">
    <source>
        <dbReference type="Proteomes" id="UP000693970"/>
    </source>
</evidence>
<evidence type="ECO:0000256" key="14">
    <source>
        <dbReference type="ARBA" id="ARBA00023136"/>
    </source>
</evidence>
<dbReference type="AlphaFoldDB" id="A0A9K3LNG2"/>
<evidence type="ECO:0000256" key="18">
    <source>
        <dbReference type="ARBA" id="ARBA00045078"/>
    </source>
</evidence>
<keyword evidence="12" id="KW-0460">Magnesium</keyword>
<evidence type="ECO:0000256" key="6">
    <source>
        <dbReference type="ARBA" id="ARBA00017659"/>
    </source>
</evidence>
<evidence type="ECO:0000256" key="9">
    <source>
        <dbReference type="ARBA" id="ARBA00022692"/>
    </source>
</evidence>
<organism evidence="20 21">
    <name type="scientific">Nitzschia inconspicua</name>
    <dbReference type="NCBI Taxonomy" id="303405"/>
    <lineage>
        <taxon>Eukaryota</taxon>
        <taxon>Sar</taxon>
        <taxon>Stramenopiles</taxon>
        <taxon>Ochrophyta</taxon>
        <taxon>Bacillariophyta</taxon>
        <taxon>Bacillariophyceae</taxon>
        <taxon>Bacillariophycidae</taxon>
        <taxon>Bacillariales</taxon>
        <taxon>Bacillariaceae</taxon>
        <taxon>Nitzschia</taxon>
    </lineage>
</organism>
<evidence type="ECO:0000256" key="17">
    <source>
        <dbReference type="ARBA" id="ARBA00044717"/>
    </source>
</evidence>
<evidence type="ECO:0000256" key="3">
    <source>
        <dbReference type="ARBA" id="ARBA00004922"/>
    </source>
</evidence>
<feature type="transmembrane region" description="Helical" evidence="19">
    <location>
        <begin position="126"/>
        <end position="145"/>
    </location>
</feature>
<evidence type="ECO:0000256" key="19">
    <source>
        <dbReference type="SAM" id="Phobius"/>
    </source>
</evidence>
<dbReference type="OrthoDB" id="10262326at2759"/>
<protein>
    <recommendedName>
        <fullName evidence="6">UDP-N-acetylglucosamine--dolichyl-phosphate N-acetylglucosaminephosphotransferase</fullName>
        <ecNumber evidence="5">2.7.8.15</ecNumber>
    </recommendedName>
    <alternativeName>
        <fullName evidence="15">GlcNAc-1-P transferase</fullName>
    </alternativeName>
    <alternativeName>
        <fullName evidence="16">N-acetylglucosamine-1-phosphate transferase</fullName>
    </alternativeName>
</protein>